<comment type="caution">
    <text evidence="1">The sequence shown here is derived from an EMBL/GenBank/DDBJ whole genome shotgun (WGS) entry which is preliminary data.</text>
</comment>
<organism evidence="1 2">
    <name type="scientific">Tritrichomonas musculus</name>
    <dbReference type="NCBI Taxonomy" id="1915356"/>
    <lineage>
        <taxon>Eukaryota</taxon>
        <taxon>Metamonada</taxon>
        <taxon>Parabasalia</taxon>
        <taxon>Tritrichomonadida</taxon>
        <taxon>Tritrichomonadidae</taxon>
        <taxon>Tritrichomonas</taxon>
    </lineage>
</organism>
<evidence type="ECO:0000313" key="2">
    <source>
        <dbReference type="Proteomes" id="UP001470230"/>
    </source>
</evidence>
<proteinExistence type="predicted"/>
<protein>
    <submittedName>
        <fullName evidence="1">Uncharacterized protein</fullName>
    </submittedName>
</protein>
<name>A0ABR2JE29_9EUKA</name>
<gene>
    <name evidence="1" type="ORF">M9Y10_006012</name>
</gene>
<sequence length="395" mass="46713">MSNLENTEISKLVELLNIFEKKHTSLETWLKAVGSNEVMLRYELIDYINEYLSNAKYDGEDNYDNIYWFAKGLSLPPPKPLKRYVDNPEYKENEAISDLFKIQPQPLIKHYVIPHNSKYKQLLNELINNPPLLRPLPPQIMKPLKPYAQKLFEGQNEQYIEFIKQYGHDFKSKDEEYLIVNEPHDREQALRLLQNHRKKYPEETVKVQKTDDPIVVYYLNRISTLEDIFNYLTNTVFKQERKPFKLTFELSGIFELPVNSNNGDVIRYEYDARTINFSNTCRNEYLGNIPIIIQLPQDLERVKLYIESVLHNYNVSESSVKLTIVSSIAFNVSRLVKVTGKIEHLPEEFVKSRLIIADNEDDKLCWYRFLSICLDKTLKQKCFYVKNMDILIQHI</sequence>
<reference evidence="1 2" key="1">
    <citation type="submission" date="2024-04" db="EMBL/GenBank/DDBJ databases">
        <title>Tritrichomonas musculus Genome.</title>
        <authorList>
            <person name="Alves-Ferreira E."/>
            <person name="Grigg M."/>
            <person name="Lorenzi H."/>
            <person name="Galac M."/>
        </authorList>
    </citation>
    <scope>NUCLEOTIDE SEQUENCE [LARGE SCALE GENOMIC DNA]</scope>
    <source>
        <strain evidence="1 2">EAF2021</strain>
    </source>
</reference>
<accession>A0ABR2JE29</accession>
<keyword evidence="2" id="KW-1185">Reference proteome</keyword>
<dbReference type="EMBL" id="JAPFFF010000012">
    <property type="protein sequence ID" value="KAK8875837.1"/>
    <property type="molecule type" value="Genomic_DNA"/>
</dbReference>
<dbReference type="Proteomes" id="UP001470230">
    <property type="component" value="Unassembled WGS sequence"/>
</dbReference>
<evidence type="ECO:0000313" key="1">
    <source>
        <dbReference type="EMBL" id="KAK8875837.1"/>
    </source>
</evidence>